<feature type="region of interest" description="Disordered" evidence="1">
    <location>
        <begin position="143"/>
        <end position="215"/>
    </location>
</feature>
<dbReference type="EMBL" id="UINC01009649">
    <property type="protein sequence ID" value="SVA43230.1"/>
    <property type="molecule type" value="Genomic_DNA"/>
</dbReference>
<evidence type="ECO:0000313" key="3">
    <source>
        <dbReference type="EMBL" id="SVA43230.1"/>
    </source>
</evidence>
<sequence>MANDLKSGIGYLIPAAGFIGFVTSLVLEMYLLSIILAVASILAWFLYMLVMESGMPSLMGNMILLFGILLSVGIFMGFGVKPNMWGGIEFQTEGSIFALVILFFSVLMGLSYRNLSQRQATSTIGSGLSGSDRDLVLDAIKQGQEESDSSTQPKVIVVKQELEQQKKEEKEEKQDDPYNMMNNPYFAYPPEYYYDYYDEDEDEDEDWDEEEEDED</sequence>
<keyword evidence="2" id="KW-1133">Transmembrane helix</keyword>
<feature type="transmembrane region" description="Helical" evidence="2">
    <location>
        <begin position="33"/>
        <end position="50"/>
    </location>
</feature>
<feature type="compositionally biased region" description="Acidic residues" evidence="1">
    <location>
        <begin position="196"/>
        <end position="215"/>
    </location>
</feature>
<proteinExistence type="predicted"/>
<organism evidence="3">
    <name type="scientific">marine metagenome</name>
    <dbReference type="NCBI Taxonomy" id="408172"/>
    <lineage>
        <taxon>unclassified sequences</taxon>
        <taxon>metagenomes</taxon>
        <taxon>ecological metagenomes</taxon>
    </lineage>
</organism>
<feature type="compositionally biased region" description="Basic and acidic residues" evidence="1">
    <location>
        <begin position="160"/>
        <end position="176"/>
    </location>
</feature>
<accession>A0A381VSE6</accession>
<name>A0A381VSE6_9ZZZZ</name>
<keyword evidence="2" id="KW-0812">Transmembrane</keyword>
<gene>
    <name evidence="3" type="ORF">METZ01_LOCUS96084</name>
</gene>
<feature type="transmembrane region" description="Helical" evidence="2">
    <location>
        <begin position="9"/>
        <end position="27"/>
    </location>
</feature>
<evidence type="ECO:0000256" key="1">
    <source>
        <dbReference type="SAM" id="MobiDB-lite"/>
    </source>
</evidence>
<protein>
    <submittedName>
        <fullName evidence="3">Uncharacterized protein</fullName>
    </submittedName>
</protein>
<evidence type="ECO:0000256" key="2">
    <source>
        <dbReference type="SAM" id="Phobius"/>
    </source>
</evidence>
<feature type="transmembrane region" description="Helical" evidence="2">
    <location>
        <begin position="95"/>
        <end position="112"/>
    </location>
</feature>
<dbReference type="AlphaFoldDB" id="A0A381VSE6"/>
<reference evidence="3" key="1">
    <citation type="submission" date="2018-05" db="EMBL/GenBank/DDBJ databases">
        <authorList>
            <person name="Lanie J.A."/>
            <person name="Ng W.-L."/>
            <person name="Kazmierczak K.M."/>
            <person name="Andrzejewski T.M."/>
            <person name="Davidsen T.M."/>
            <person name="Wayne K.J."/>
            <person name="Tettelin H."/>
            <person name="Glass J.I."/>
            <person name="Rusch D."/>
            <person name="Podicherti R."/>
            <person name="Tsui H.-C.T."/>
            <person name="Winkler M.E."/>
        </authorList>
    </citation>
    <scope>NUCLEOTIDE SEQUENCE</scope>
</reference>
<keyword evidence="2" id="KW-0472">Membrane</keyword>
<feature type="transmembrane region" description="Helical" evidence="2">
    <location>
        <begin position="62"/>
        <end position="80"/>
    </location>
</feature>